<feature type="coiled-coil region" evidence="6">
    <location>
        <begin position="308"/>
        <end position="342"/>
    </location>
</feature>
<dbReference type="PANTHER" id="PTHR46915">
    <property type="entry name" value="UBIQUITIN-LIKE PROTEASE 4-RELATED"/>
    <property type="match status" value="1"/>
</dbReference>
<dbReference type="SUPFAM" id="SSF54001">
    <property type="entry name" value="Cysteine proteinases"/>
    <property type="match status" value="1"/>
</dbReference>
<gene>
    <name evidence="10" type="ORF">R1sor_024495</name>
</gene>
<dbReference type="GO" id="GO:0016926">
    <property type="term" value="P:protein desumoylation"/>
    <property type="evidence" value="ECO:0007669"/>
    <property type="project" value="UniProtKB-ARBA"/>
</dbReference>
<keyword evidence="5" id="KW-0863">Zinc-finger</keyword>
<dbReference type="PANTHER" id="PTHR46915:SF2">
    <property type="entry name" value="UBIQUITIN-LIKE PROTEASE 4"/>
    <property type="match status" value="1"/>
</dbReference>
<dbReference type="GO" id="GO:0006508">
    <property type="term" value="P:proteolysis"/>
    <property type="evidence" value="ECO:0007669"/>
    <property type="project" value="UniProtKB-KW"/>
</dbReference>
<feature type="region of interest" description="Disordered" evidence="7">
    <location>
        <begin position="252"/>
        <end position="298"/>
    </location>
</feature>
<evidence type="ECO:0000256" key="7">
    <source>
        <dbReference type="SAM" id="MobiDB-lite"/>
    </source>
</evidence>
<dbReference type="PROSITE" id="PS50089">
    <property type="entry name" value="ZF_RING_2"/>
    <property type="match status" value="1"/>
</dbReference>
<keyword evidence="5" id="KW-0479">Metal-binding</keyword>
<sequence length="991" mass="112355">MVPSAEGDGHDPVPSISLIPPRGIPGSVAIGIKFQCDEFKSFFTSNDKTWRAGKLNIKNNCTSPFLIQNWEAWRKLAQPPYDPSRSEIRKSFLHYAGLELHGVKVDWRTVDLSIPMNTISSTVRMNARRELYRMKVKMDGELVEPLDPDLLERPRRAPKKVAATEKIEKSTVTPRIRKRAWLTPPTAHDSILEDPVRADEANTPSEVDGVQTRASRKGKEKLEGMMPPLAPYYVQEMRDEIRALKEAIKESRRDAIEDPPANTPRGQTSAKGSNQRSAGGLQVPQPASSSQPASLVMEETASDVTRAMKRMQDEHMRVIHLRESLEEELVLARQTIFNLEAEKKEMHARVATMGRKDLHEVLKAKLQGYHIKNHPSAIAYFDDINLTCTRKWTGIPNLDLEALERRPEDFPEHSHLLKDWVRWKEFCLFCQHPLGFLPSISTGVCQHRFHFNCFWECTSTRRSCPVCRKILPKETYEFFCTVFLPDIDETICPDTGIKINMESGTHPDELSPGRGGEVSRNEVDVAAANNERKLVFTEMNKALQLWVQDNFIPRMSFITGHRTLKSKIDREGVEASYVIICEGLKLAASGHQKPLTFYEHMKSIFDSYVNPEGDPSVSPLVTGLDAQNFDVEVFIGLEGDTERETGEALTPDYLDGLPRAEARRIRGSIDAMDMEPPRVTRAGARTRLQYIVTDPDSPPTSPLNPMELVEPISTITPVVEEPELPCASDLVVVRSTPPNVIDLSQTGLASLDDDMSTEYGWPKRSDLSKEDIESVQQKEAFVRGDVINWYINRRWLSKTREELAGIYFVNTFWFPSLIGLMSSIQSSAILAHNPFLRLRRGVSPTIHDIKAVKYLFVPIHFGKDDLHWSLAMICRFGGDCYVCHFDSLPGCHKLDKIMRALTHWVSEAFHVDPDKCHSKSFPTTRQKSGYECGYHVMQLISDLAGKLDRLDLYFAQKGRSSDLALPMDVLTFELMLKMCLDPKEKRDLYPI</sequence>
<proteinExistence type="inferred from homology"/>
<dbReference type="InterPro" id="IPR038765">
    <property type="entry name" value="Papain-like_cys_pep_sf"/>
</dbReference>
<evidence type="ECO:0000313" key="10">
    <source>
        <dbReference type="EMBL" id="KAL3681539.1"/>
    </source>
</evidence>
<keyword evidence="3" id="KW-0378">Hydrolase</keyword>
<evidence type="ECO:0000259" key="9">
    <source>
        <dbReference type="PROSITE" id="PS50600"/>
    </source>
</evidence>
<evidence type="ECO:0000256" key="5">
    <source>
        <dbReference type="PROSITE-ProRule" id="PRU00175"/>
    </source>
</evidence>
<dbReference type="SUPFAM" id="SSF57850">
    <property type="entry name" value="RING/U-box"/>
    <property type="match status" value="1"/>
</dbReference>
<feature type="region of interest" description="Disordered" evidence="7">
    <location>
        <begin position="183"/>
        <end position="223"/>
    </location>
</feature>
<keyword evidence="6" id="KW-0175">Coiled coil</keyword>
<keyword evidence="4" id="KW-0788">Thiol protease</keyword>
<evidence type="ECO:0000256" key="6">
    <source>
        <dbReference type="SAM" id="Coils"/>
    </source>
</evidence>
<evidence type="ECO:0000256" key="3">
    <source>
        <dbReference type="ARBA" id="ARBA00022801"/>
    </source>
</evidence>
<feature type="domain" description="RING-type" evidence="8">
    <location>
        <begin position="427"/>
        <end position="468"/>
    </location>
</feature>
<dbReference type="PROSITE" id="PS50600">
    <property type="entry name" value="ULP_PROTEASE"/>
    <property type="match status" value="1"/>
</dbReference>
<feature type="compositionally biased region" description="Low complexity" evidence="7">
    <location>
        <begin position="281"/>
        <end position="296"/>
    </location>
</feature>
<evidence type="ECO:0008006" key="12">
    <source>
        <dbReference type="Google" id="ProtNLM"/>
    </source>
</evidence>
<evidence type="ECO:0000256" key="1">
    <source>
        <dbReference type="ARBA" id="ARBA00005234"/>
    </source>
</evidence>
<dbReference type="InterPro" id="IPR001841">
    <property type="entry name" value="Znf_RING"/>
</dbReference>
<name>A0ABD3GT37_9MARC</name>
<comment type="similarity">
    <text evidence="1">Belongs to the peptidase C48 family.</text>
</comment>
<dbReference type="InterPro" id="IPR003653">
    <property type="entry name" value="Peptidase_C48_C"/>
</dbReference>
<dbReference type="EMBL" id="JBJQOH010000007">
    <property type="protein sequence ID" value="KAL3681539.1"/>
    <property type="molecule type" value="Genomic_DNA"/>
</dbReference>
<dbReference type="GO" id="GO:0008270">
    <property type="term" value="F:zinc ion binding"/>
    <property type="evidence" value="ECO:0007669"/>
    <property type="project" value="UniProtKB-KW"/>
</dbReference>
<evidence type="ECO:0000256" key="2">
    <source>
        <dbReference type="ARBA" id="ARBA00022670"/>
    </source>
</evidence>
<evidence type="ECO:0000259" key="8">
    <source>
        <dbReference type="PROSITE" id="PS50089"/>
    </source>
</evidence>
<reference evidence="10 11" key="1">
    <citation type="submission" date="2024-09" db="EMBL/GenBank/DDBJ databases">
        <title>Chromosome-scale assembly of Riccia sorocarpa.</title>
        <authorList>
            <person name="Paukszto L."/>
        </authorList>
    </citation>
    <scope>NUCLEOTIDE SEQUENCE [LARGE SCALE GENOMIC DNA]</scope>
    <source>
        <strain evidence="10">LP-2024</strain>
        <tissue evidence="10">Aerial parts of the thallus</tissue>
    </source>
</reference>
<dbReference type="Proteomes" id="UP001633002">
    <property type="component" value="Unassembled WGS sequence"/>
</dbReference>
<keyword evidence="2" id="KW-0645">Protease</keyword>
<dbReference type="Gene3D" id="3.40.395.10">
    <property type="entry name" value="Adenoviral Proteinase, Chain A"/>
    <property type="match status" value="1"/>
</dbReference>
<protein>
    <recommendedName>
        <fullName evidence="12">Ubiquitin-like protease family profile domain-containing protein</fullName>
    </recommendedName>
</protein>
<keyword evidence="5" id="KW-0862">Zinc</keyword>
<comment type="caution">
    <text evidence="10">The sequence shown here is derived from an EMBL/GenBank/DDBJ whole genome shotgun (WGS) entry which is preliminary data.</text>
</comment>
<feature type="domain" description="Ubiquitin-like protease family profile" evidence="9">
    <location>
        <begin position="765"/>
        <end position="943"/>
    </location>
</feature>
<feature type="compositionally biased region" description="Polar residues" evidence="7">
    <location>
        <begin position="264"/>
        <end position="277"/>
    </location>
</feature>
<feature type="compositionally biased region" description="Basic and acidic residues" evidence="7">
    <location>
        <begin position="190"/>
        <end position="200"/>
    </location>
</feature>
<evidence type="ECO:0000256" key="4">
    <source>
        <dbReference type="ARBA" id="ARBA00022807"/>
    </source>
</evidence>
<dbReference type="AlphaFoldDB" id="A0ABD3GT37"/>
<evidence type="ECO:0000313" key="11">
    <source>
        <dbReference type="Proteomes" id="UP001633002"/>
    </source>
</evidence>
<dbReference type="GO" id="GO:0008234">
    <property type="term" value="F:cysteine-type peptidase activity"/>
    <property type="evidence" value="ECO:0007669"/>
    <property type="project" value="UniProtKB-KW"/>
</dbReference>
<dbReference type="Pfam" id="PF02902">
    <property type="entry name" value="Peptidase_C48"/>
    <property type="match status" value="1"/>
</dbReference>
<accession>A0ABD3GT37</accession>
<organism evidence="10 11">
    <name type="scientific">Riccia sorocarpa</name>
    <dbReference type="NCBI Taxonomy" id="122646"/>
    <lineage>
        <taxon>Eukaryota</taxon>
        <taxon>Viridiplantae</taxon>
        <taxon>Streptophyta</taxon>
        <taxon>Embryophyta</taxon>
        <taxon>Marchantiophyta</taxon>
        <taxon>Marchantiopsida</taxon>
        <taxon>Marchantiidae</taxon>
        <taxon>Marchantiales</taxon>
        <taxon>Ricciaceae</taxon>
        <taxon>Riccia</taxon>
    </lineage>
</organism>
<keyword evidence="11" id="KW-1185">Reference proteome</keyword>